<feature type="domain" description="Peptidase M48" evidence="8">
    <location>
        <begin position="11"/>
        <end position="81"/>
    </location>
</feature>
<dbReference type="GO" id="GO:0006508">
    <property type="term" value="P:proteolysis"/>
    <property type="evidence" value="ECO:0007669"/>
    <property type="project" value="UniProtKB-KW"/>
</dbReference>
<evidence type="ECO:0000313" key="9">
    <source>
        <dbReference type="EMBL" id="OTF97627.1"/>
    </source>
</evidence>
<evidence type="ECO:0000256" key="2">
    <source>
        <dbReference type="ARBA" id="ARBA00022723"/>
    </source>
</evidence>
<dbReference type="STRING" id="4232.A0A251SFL9"/>
<dbReference type="InterPro" id="IPR001915">
    <property type="entry name" value="Peptidase_M48"/>
</dbReference>
<evidence type="ECO:0000259" key="8">
    <source>
        <dbReference type="Pfam" id="PF01435"/>
    </source>
</evidence>
<accession>A0A251SFL9</accession>
<evidence type="ECO:0000256" key="4">
    <source>
        <dbReference type="ARBA" id="ARBA00022833"/>
    </source>
</evidence>
<proteinExistence type="inferred from homology"/>
<protein>
    <submittedName>
        <fullName evidence="9">Putative peptidase M48</fullName>
    </submittedName>
</protein>
<evidence type="ECO:0000256" key="7">
    <source>
        <dbReference type="SAM" id="Phobius"/>
    </source>
</evidence>
<keyword evidence="2" id="KW-0479">Metal-binding</keyword>
<keyword evidence="7" id="KW-1133">Transmembrane helix</keyword>
<keyword evidence="1 6" id="KW-0645">Protease</keyword>
<dbReference type="EMBL" id="CM007903">
    <property type="protein sequence ID" value="OTF97627.1"/>
    <property type="molecule type" value="Genomic_DNA"/>
</dbReference>
<dbReference type="GO" id="GO:0004222">
    <property type="term" value="F:metalloendopeptidase activity"/>
    <property type="evidence" value="ECO:0007669"/>
    <property type="project" value="InterPro"/>
</dbReference>
<evidence type="ECO:0000256" key="6">
    <source>
        <dbReference type="RuleBase" id="RU003983"/>
    </source>
</evidence>
<reference evidence="10" key="1">
    <citation type="journal article" date="2017" name="Nature">
        <title>The sunflower genome provides insights into oil metabolism, flowering and Asterid evolution.</title>
        <authorList>
            <person name="Badouin H."/>
            <person name="Gouzy J."/>
            <person name="Grassa C.J."/>
            <person name="Murat F."/>
            <person name="Staton S.E."/>
            <person name="Cottret L."/>
            <person name="Lelandais-Briere C."/>
            <person name="Owens G.L."/>
            <person name="Carrere S."/>
            <person name="Mayjonade B."/>
            <person name="Legrand L."/>
            <person name="Gill N."/>
            <person name="Kane N.C."/>
            <person name="Bowers J.E."/>
            <person name="Hubner S."/>
            <person name="Bellec A."/>
            <person name="Berard A."/>
            <person name="Berges H."/>
            <person name="Blanchet N."/>
            <person name="Boniface M.C."/>
            <person name="Brunel D."/>
            <person name="Catrice O."/>
            <person name="Chaidir N."/>
            <person name="Claudel C."/>
            <person name="Donnadieu C."/>
            <person name="Faraut T."/>
            <person name="Fievet G."/>
            <person name="Helmstetter N."/>
            <person name="King M."/>
            <person name="Knapp S.J."/>
            <person name="Lai Z."/>
            <person name="Le Paslier M.C."/>
            <person name="Lippi Y."/>
            <person name="Lorenzon L."/>
            <person name="Mandel J.R."/>
            <person name="Marage G."/>
            <person name="Marchand G."/>
            <person name="Marquand E."/>
            <person name="Bret-Mestries E."/>
            <person name="Morien E."/>
            <person name="Nambeesan S."/>
            <person name="Nguyen T."/>
            <person name="Pegot-Espagnet P."/>
            <person name="Pouilly N."/>
            <person name="Raftis F."/>
            <person name="Sallet E."/>
            <person name="Schiex T."/>
            <person name="Thomas J."/>
            <person name="Vandecasteele C."/>
            <person name="Vares D."/>
            <person name="Vear F."/>
            <person name="Vautrin S."/>
            <person name="Crespi M."/>
            <person name="Mangin B."/>
            <person name="Burke J.M."/>
            <person name="Salse J."/>
            <person name="Munos S."/>
            <person name="Vincourt P."/>
            <person name="Rieseberg L.H."/>
            <person name="Langlade N.B."/>
        </authorList>
    </citation>
    <scope>NUCLEOTIDE SEQUENCE [LARGE SCALE GENOMIC DNA]</scope>
    <source>
        <strain evidence="10">cv. SF193</strain>
    </source>
</reference>
<dbReference type="AlphaFoldDB" id="A0A251SFL9"/>
<dbReference type="GO" id="GO:0046872">
    <property type="term" value="F:metal ion binding"/>
    <property type="evidence" value="ECO:0007669"/>
    <property type="project" value="UniProtKB-KW"/>
</dbReference>
<keyword evidence="4 6" id="KW-0862">Zinc</keyword>
<feature type="transmembrane region" description="Helical" evidence="7">
    <location>
        <begin position="35"/>
        <end position="55"/>
    </location>
</feature>
<dbReference type="Proteomes" id="UP000215914">
    <property type="component" value="Chromosome 14"/>
</dbReference>
<comment type="similarity">
    <text evidence="6">Belongs to the peptidase M48 family.</text>
</comment>
<evidence type="ECO:0000313" key="10">
    <source>
        <dbReference type="Proteomes" id="UP000215914"/>
    </source>
</evidence>
<keyword evidence="5 6" id="KW-0482">Metalloprotease</keyword>
<organism evidence="9 10">
    <name type="scientific">Helianthus annuus</name>
    <name type="common">Common sunflower</name>
    <dbReference type="NCBI Taxonomy" id="4232"/>
    <lineage>
        <taxon>Eukaryota</taxon>
        <taxon>Viridiplantae</taxon>
        <taxon>Streptophyta</taxon>
        <taxon>Embryophyta</taxon>
        <taxon>Tracheophyta</taxon>
        <taxon>Spermatophyta</taxon>
        <taxon>Magnoliopsida</taxon>
        <taxon>eudicotyledons</taxon>
        <taxon>Gunneridae</taxon>
        <taxon>Pentapetalae</taxon>
        <taxon>asterids</taxon>
        <taxon>campanulids</taxon>
        <taxon>Asterales</taxon>
        <taxon>Asteraceae</taxon>
        <taxon>Asteroideae</taxon>
        <taxon>Heliantheae alliance</taxon>
        <taxon>Heliantheae</taxon>
        <taxon>Helianthus</taxon>
    </lineage>
</organism>
<name>A0A251SFL9_HELAN</name>
<gene>
    <name evidence="9" type="ORF">HannXRQ_Chr14g0436691</name>
</gene>
<dbReference type="InParanoid" id="A0A251SFL9"/>
<evidence type="ECO:0000256" key="5">
    <source>
        <dbReference type="ARBA" id="ARBA00023049"/>
    </source>
</evidence>
<keyword evidence="10" id="KW-1185">Reference proteome</keyword>
<dbReference type="Pfam" id="PF01435">
    <property type="entry name" value="Peptidase_M48"/>
    <property type="match status" value="1"/>
</dbReference>
<dbReference type="PANTHER" id="PTHR10120">
    <property type="entry name" value="CAAX PRENYL PROTEASE 1"/>
    <property type="match status" value="1"/>
</dbReference>
<keyword evidence="7" id="KW-0812">Transmembrane</keyword>
<comment type="cofactor">
    <cofactor evidence="6">
        <name>Zn(2+)</name>
        <dbReference type="ChEBI" id="CHEBI:29105"/>
    </cofactor>
    <text evidence="6">Binds 1 zinc ion per subunit.</text>
</comment>
<keyword evidence="7" id="KW-0472">Membrane</keyword>
<sequence length="97" mass="11220">MVKIRISSGSMCKNVEEVVAKISHELGHWKLNHTMYSFIAVQVLILLQFGGYTLVKNSKDLFMSFGPRLVNMCKYNVISPFGTDAYVRYMLRKRLQE</sequence>
<evidence type="ECO:0000256" key="3">
    <source>
        <dbReference type="ARBA" id="ARBA00022801"/>
    </source>
</evidence>
<evidence type="ECO:0000256" key="1">
    <source>
        <dbReference type="ARBA" id="ARBA00022670"/>
    </source>
</evidence>
<keyword evidence="3 6" id="KW-0378">Hydrolase</keyword>